<evidence type="ECO:0000256" key="19">
    <source>
        <dbReference type="PROSITE-ProRule" id="PRU00557"/>
    </source>
</evidence>
<evidence type="ECO:0000256" key="10">
    <source>
        <dbReference type="ARBA" id="ARBA00022677"/>
    </source>
</evidence>
<sequence length="3178" mass="354596">MLGYKLCLVLFLGTCTLAQQDVGSVEEPSPACFLAKRYRHFRRFVYDYEAETFNTVNGATDNKSGPKVSCTVEVDVPQTCSFILRTTECSLSEAVGVDDEGNPLYRPAAGAEAFKAAMEKNTLKITVEGQTDVKLYPEDDEPVNILNIKRGIVSALMVPVMEEEKNNEMPTVHGVCSTNFTVNNRQDIATDVTVSRDLSRCDWFTARRQDTSPLALKYGLSKLIRSTQSCNYRFDNQKKHMTSGTCTEKHIFLPLSHENQYGISAMVKQTVTLRATAKINDRIFDHSEYEDNVKYLPMDVVDDKSPVQTMDAVAATMQKLNSLSETNEGEKRAGLFRQLVSEFRGLKGDILNSAIVEMTDISPSLTWQALAQCGTPECTSAMLKLLRTFDGDAVEVDAVVYALGLLPNPSRQMVKDLLAMAQYKQSKPIMYALSNAARKLYKSEGVTPEITAVYKYIASLLGADCAGDKDLTFLTLRVVGNMGDAMEAVDPAIKTTLLKCMRQPATTLSVQLAAIQAFRRMSVTDEVTNHIPLLHEQVSQYSKGAVQKRLAAYLTLMRNPEDTPIWAPIYLHSKIMDALQDTEVSTHSDYTTKSRNYELGMAHESMAAKIQGNVIFDPSSTLPREVLLETTLNAFGYSMDIWEVGMEGKGFEPTIEALFGKNGFFPDTVSKALYWAEEQMSPKIKEVLEKWVAPLKIEGQKAPENLAIEIVRNLNKLVKDLLNRESPEAMAYLRLMGAELGYIKSNELKSIAENAMMYANIFMRIITRNEIFAHYIFMDNKFMMSTASGLPLTFALSGTFAPGAKGGLRITPNMELVFMPAIGIEFMTQMGIHVPEFVVSSVEMHTNMYHESSFNAKITMEQNQVKLSIPAPQDTMKFLRISNKVMIVGAGHATVIPHRLADSSCSPLFSGVKYCTKTLHGDAPGKTAVPYFPLNGETEFALDIEPTKEVSEYTASITYGEEKDGRHKVNSVKMTLKAEGAQPTEATVTMKYNRNRNVFSTQIYIPDFDVEAGVKLGMTDSNARGKSITLEISNKNVPQLTLTGRAKRVVMELKEWHSSKHCLFAVTGEEQAEVQLTSNMNAETKVPVHYTKVLEAWLRKTAEDVMDQRVVKTDMKLRHILNKGLEDRLTITIPVPFGGKSSEELRIPQMVTTPHISMPKLGIDFAPRGIQIPTFNIPSDYDLTLPLMGMVEMAAKVDTNYYKWEATAYAGNNTAESPNYVAKFNIMADSPIKFLSFSAEGATKVTDTEAKTMEFTLDGSLKHMLITTGFNVQETIAVTDSLMSTGRYNVHAVAPVGLDTSLTITTQTALDSKKLFGNVNTNGSVTVGPMTATTTYLYTFSVEPAKKEAIMQSSLNVKSEDLKLENKMKASYAEEELLFDSNTKVNSDPIVHNTKINLRYKDLKLTIQSSSETQADERMLRSQTEFAASRGQASLRIENLADDTSNRIYSLLTGSLNPSGLEVNTEASMNIFSSLASHKADFSLNTNGLTTSCTTTAQHSPFTFENIFNGTVDTSSATMSLTTKGGIKENKAELTIGGKIATTDVYLNSNFEANLFDINSRNRVNFRVNENGLTLSNNMVGSFKEMRSENTNALSLTLRSFTLQSKTDNLLDSSNSYKHDITVEMDRSAASVIVKNDLKIMEVSFVNDAQFKAKPYNLELTGTVTGAFSEEELKHIYEIKFIDLVLSAKYNTNGKLLGTQMTHTTDIEVAGLTMKFNNVANFNSPSLHLDSKVATVAAPFTLNIDSIFNSNGAVHLYGKQSGELYSKFLLRAQPMLFTQSFEYRASTTHELEGRPTITTNMDNKFSSMLSLQEQSVALKVTSKVNEHGFEQEMSAYNNAERMGVEMAGAVSTPLFSESSQNYGISGFVKYDKNSDSHSLQIPFIEHLPAFVEKMKSTVMVLMDNSIEMLKDINNRYEISAKFQLKVAELKEAIDNFDFNLFVQDLRKFISSMENFITNLTSKLPTEKVMNILKSIKDTIMVWMKKHDIANKFQVIYTKIEEILSSFEVEKQIGAFMDEIVKIMKQYQVREKIQHAFDALRSIDIQLVMKNIMVPVQELLNELYAFDFKQLIDDMSDYFMRMIQKVKSFDYDTLTMELKEKVADMSKIPCFGKLYGEFRVTSPHYKLTTTADLENTTTISDTPEFKMNLISKTTSTLRILDFTVDASAHLSVPKMSHLSISEVIKVDQSSFKLDHKGQMTFYGLTAEASAHTTSTATTELYSATLVNNAVFNMENGISTTVATNYKHDLNMPALNIFSEMEINEKVVFLLKDGSIQLTFNNVASEKYAIRDFSDEARHKSDLSVIMDFHKAKVSFTGTTNSTLLKMNQNVGAEICIFSHVVVDAKAETETPFIKNSVAELKFEAKVEDMKIDFSASHSAQLVGQVEGTLSSSALALVTPNEIKLYTKNTANTKIALPLKLSGKIDLQNDIAFNVSTKVQQASWTGLARFNQYKYSHDFAVDNRETEINLHSQIKGDANLDVLKQPITIPEITLPFVDMKTPKVEDYSLWEDTGLGNLLITTQQTFDMSSKLKYTKNHELITIDINMDPVINAINTNFKTLHKKMMNGKDRAAAILATSYDKAKEEYEKYSTELPKTITVPAYKVPMMNIETSTFTIPLPDFTLITMPTLRVPSALRKVTLPKITLPKIQSIKIPVMGDMTYEISMKTPMITLKTTASILNQDSITIKLDASSTSEFEILNGMIEGNTNVNVIGGFKMASLLNVKHSMLEGHHDSTIFLTTENVAIAITNTAKVNILDLTMEIYEEITGNPEEGLIVSVSNPSAGLIAVQMQAKQPAQVKARLYGRYPSEPSTDIDILGLKMSVINSEKLNLQTTWNMEIPYEMMLGAKKQVPAVMEIVSESAIMTYNKVNKQVRRLEGSFAQAKKQGNVMFKRAINSLESVKSCKIVTTVTDNTVLILKNYQKKVEKFLDAVVKFLRETRFQIPGYKEKLSGLEVYQKCTAFVVDVSEEAVHKIPEYLSSMFATALDYFQAIEFTFPGSNRIVSGKEILDDMLVALKKIQDQVVVTVRKFRDIRLEDIIKKLSAITQFTIQQSEKLLQTLKSQNLETLSDFVSTAYNDAMNSPVLAGVVKPVEEVCRVVMEYLKAVAAKLQNILADISSKQLTADIQSWINSMVKGINTLQNNAITSLKEKSKNVEKYVRVSDQKVEVDIPLPFVAKFN</sequence>
<dbReference type="InterPro" id="IPR015816">
    <property type="entry name" value="Vitellinogen_b-sht_N"/>
</dbReference>
<dbReference type="InterPro" id="IPR015819">
    <property type="entry name" value="Lipid_transp_b-sht_shell"/>
</dbReference>
<keyword evidence="15" id="KW-1207">Sterol metabolism</keyword>
<dbReference type="Pfam" id="PF01347">
    <property type="entry name" value="Vitellogenin_N"/>
    <property type="match status" value="1"/>
</dbReference>
<feature type="signal peptide" evidence="20">
    <location>
        <begin position="1"/>
        <end position="18"/>
    </location>
</feature>
<dbReference type="GO" id="GO:0005737">
    <property type="term" value="C:cytoplasm"/>
    <property type="evidence" value="ECO:0007669"/>
    <property type="project" value="UniProtKB-SubCell"/>
</dbReference>
<reference evidence="22" key="2">
    <citation type="submission" date="2025-08" db="UniProtKB">
        <authorList>
            <consortium name="Ensembl"/>
        </authorList>
    </citation>
    <scope>IDENTIFICATION</scope>
</reference>
<accession>A0A669E0A2</accession>
<name>A0A669E0A2_ORENI</name>
<reference evidence="23" key="1">
    <citation type="submission" date="2012-01" db="EMBL/GenBank/DDBJ databases">
        <title>The Genome Sequence of Oreochromis niloticus (Nile Tilapia).</title>
        <authorList>
            <consortium name="Broad Institute Genome Assembly Team"/>
            <consortium name="Broad Institute Sequencing Platform"/>
            <person name="Di Palma F."/>
            <person name="Johnson J."/>
            <person name="Lander E.S."/>
            <person name="Lindblad-Toh K."/>
        </authorList>
    </citation>
    <scope>NUCLEOTIDE SEQUENCE [LARGE SCALE GENOMIC DNA]</scope>
</reference>
<reference evidence="22" key="3">
    <citation type="submission" date="2025-09" db="UniProtKB">
        <authorList>
            <consortium name="Ensembl"/>
        </authorList>
    </citation>
    <scope>IDENTIFICATION</scope>
</reference>
<dbReference type="GeneTree" id="ENSGT00590000083139"/>
<dbReference type="InterPro" id="IPR001747">
    <property type="entry name" value="Vitellogenin_N"/>
</dbReference>
<dbReference type="FunFam" id="2.30.230.10:FF:000003">
    <property type="entry name" value="Apolipoprotein B"/>
    <property type="match status" value="1"/>
</dbReference>
<dbReference type="GO" id="GO:0030301">
    <property type="term" value="P:cholesterol transport"/>
    <property type="evidence" value="ECO:0007669"/>
    <property type="project" value="TreeGrafter"/>
</dbReference>
<keyword evidence="8" id="KW-0153">Cholesterol metabolism</keyword>
<evidence type="ECO:0000256" key="2">
    <source>
        <dbReference type="ARBA" id="ARBA00004502"/>
    </source>
</evidence>
<keyword evidence="4" id="KW-0813">Transport</keyword>
<dbReference type="SMART" id="SM01169">
    <property type="entry name" value="DUF1943"/>
    <property type="match status" value="1"/>
</dbReference>
<evidence type="ECO:0000256" key="17">
    <source>
        <dbReference type="ARBA" id="ARBA00023221"/>
    </source>
</evidence>
<dbReference type="GO" id="GO:0034359">
    <property type="term" value="C:mature chylomicron"/>
    <property type="evidence" value="ECO:0007669"/>
    <property type="project" value="TreeGrafter"/>
</dbReference>
<dbReference type="SMART" id="SM00638">
    <property type="entry name" value="LPD_N"/>
    <property type="match status" value="1"/>
</dbReference>
<dbReference type="GO" id="GO:0034361">
    <property type="term" value="C:very-low-density lipoprotein particle"/>
    <property type="evidence" value="ECO:0007669"/>
    <property type="project" value="UniProtKB-KW"/>
</dbReference>
<dbReference type="SUPFAM" id="SSF48431">
    <property type="entry name" value="Lipovitellin-phosvitin complex, superhelical domain"/>
    <property type="match status" value="1"/>
</dbReference>
<dbReference type="Pfam" id="PF06448">
    <property type="entry name" value="DUF1081"/>
    <property type="match status" value="1"/>
</dbReference>
<evidence type="ECO:0000256" key="5">
    <source>
        <dbReference type="ARBA" id="ARBA00022490"/>
    </source>
</evidence>
<protein>
    <recommendedName>
        <fullName evidence="21">Vitellogenin domain-containing protein</fullName>
    </recommendedName>
</protein>
<dbReference type="Gene3D" id="2.20.80.10">
    <property type="entry name" value="Lipovitellin-phosvitin complex, chain A, domain 4"/>
    <property type="match status" value="1"/>
</dbReference>
<proteinExistence type="predicted"/>
<dbReference type="InterPro" id="IPR052418">
    <property type="entry name" value="Apolipoprotein_B"/>
</dbReference>
<dbReference type="GO" id="GO:0042953">
    <property type="term" value="P:lipoprotein transport"/>
    <property type="evidence" value="ECO:0007669"/>
    <property type="project" value="TreeGrafter"/>
</dbReference>
<evidence type="ECO:0000256" key="4">
    <source>
        <dbReference type="ARBA" id="ARBA00022448"/>
    </source>
</evidence>
<dbReference type="PANTHER" id="PTHR13769">
    <property type="entry name" value="APOLIPOPROTEIN B"/>
    <property type="match status" value="1"/>
</dbReference>
<evidence type="ECO:0000256" key="9">
    <source>
        <dbReference type="ARBA" id="ARBA00022674"/>
    </source>
</evidence>
<dbReference type="GO" id="GO:0008203">
    <property type="term" value="P:cholesterol metabolic process"/>
    <property type="evidence" value="ECO:0007669"/>
    <property type="project" value="UniProtKB-KW"/>
</dbReference>
<dbReference type="Gene3D" id="2.20.50.20">
    <property type="entry name" value="Lipovitellin. Chain A, domain 3"/>
    <property type="match status" value="1"/>
</dbReference>
<dbReference type="GO" id="GO:0042632">
    <property type="term" value="P:cholesterol homeostasis"/>
    <property type="evidence" value="ECO:0007669"/>
    <property type="project" value="TreeGrafter"/>
</dbReference>
<evidence type="ECO:0000256" key="11">
    <source>
        <dbReference type="ARBA" id="ARBA00022710"/>
    </source>
</evidence>
<dbReference type="Ensembl" id="ENSONIT00000084633.1">
    <property type="protein sequence ID" value="ENSONIP00000064322.1"/>
    <property type="gene ID" value="ENSONIG00000006129.2"/>
</dbReference>
<evidence type="ECO:0000313" key="22">
    <source>
        <dbReference type="Ensembl" id="ENSONIP00000064322.1"/>
    </source>
</evidence>
<dbReference type="Gene3D" id="2.30.230.10">
    <property type="entry name" value="Lipovitellin, beta-sheet shell regions, chain A"/>
    <property type="match status" value="1"/>
</dbReference>
<keyword evidence="14" id="KW-0443">Lipid metabolism</keyword>
<dbReference type="GO" id="GO:0120020">
    <property type="term" value="F:cholesterol transfer activity"/>
    <property type="evidence" value="ECO:0007669"/>
    <property type="project" value="TreeGrafter"/>
</dbReference>
<dbReference type="Pfam" id="PF09172">
    <property type="entry name" value="Vit_open_b-sht"/>
    <property type="match status" value="1"/>
</dbReference>
<keyword evidence="17" id="KW-0753">Steroid metabolism</keyword>
<dbReference type="GO" id="GO:0050750">
    <property type="term" value="F:low-density lipoprotein particle receptor binding"/>
    <property type="evidence" value="ECO:0007669"/>
    <property type="project" value="TreeGrafter"/>
</dbReference>
<dbReference type="Gene3D" id="1.25.10.20">
    <property type="entry name" value="Vitellinogen, superhelical"/>
    <property type="match status" value="1"/>
</dbReference>
<keyword evidence="18" id="KW-0850">VLDL</keyword>
<evidence type="ECO:0000256" key="3">
    <source>
        <dbReference type="ARBA" id="ARBA00004613"/>
    </source>
</evidence>
<evidence type="ECO:0000256" key="8">
    <source>
        <dbReference type="ARBA" id="ARBA00022548"/>
    </source>
</evidence>
<dbReference type="PROSITE" id="PS51211">
    <property type="entry name" value="VITELLOGENIN"/>
    <property type="match status" value="1"/>
</dbReference>
<comment type="caution">
    <text evidence="19">Lacks conserved residue(s) required for the propagation of feature annotation.</text>
</comment>
<evidence type="ECO:0000256" key="16">
    <source>
        <dbReference type="ARBA" id="ARBA00023180"/>
    </source>
</evidence>
<keyword evidence="10" id="KW-0551">Lipid droplet</keyword>
<keyword evidence="16" id="KW-0325">Glycoprotein</keyword>
<dbReference type="SUPFAM" id="SSF56968">
    <property type="entry name" value="Lipovitellin-phosvitin complex, beta-sheet shell regions"/>
    <property type="match status" value="2"/>
</dbReference>
<comment type="subcellular location">
    <subcellularLocation>
        <location evidence="1">Cytoplasm</location>
    </subcellularLocation>
    <subcellularLocation>
        <location evidence="2">Lipid droplet</location>
    </subcellularLocation>
    <subcellularLocation>
        <location evidence="3">Secreted</location>
    </subcellularLocation>
</comment>
<dbReference type="InterPro" id="IPR011030">
    <property type="entry name" value="Lipovitellin_superhlx_dom"/>
</dbReference>
<gene>
    <name evidence="22" type="primary">pum2</name>
</gene>
<evidence type="ECO:0000259" key="21">
    <source>
        <dbReference type="PROSITE" id="PS51211"/>
    </source>
</evidence>
<evidence type="ECO:0000256" key="15">
    <source>
        <dbReference type="ARBA" id="ARBA00023166"/>
    </source>
</evidence>
<keyword evidence="5" id="KW-0963">Cytoplasm</keyword>
<dbReference type="Proteomes" id="UP000005207">
    <property type="component" value="Linkage group LG15"/>
</dbReference>
<evidence type="ECO:0000256" key="13">
    <source>
        <dbReference type="ARBA" id="ARBA00023055"/>
    </source>
</evidence>
<dbReference type="InterPro" id="IPR015817">
    <property type="entry name" value="Vitellinogen_open_b-sht_sub1"/>
</dbReference>
<keyword evidence="9" id="KW-0358">Heparin-binding</keyword>
<evidence type="ECO:0000256" key="18">
    <source>
        <dbReference type="ARBA" id="ARBA00023313"/>
    </source>
</evidence>
<dbReference type="InterPro" id="IPR009454">
    <property type="entry name" value="Lipid_transpt_open_b-sht"/>
</dbReference>
<feature type="domain" description="Vitellogenin" evidence="21">
    <location>
        <begin position="38"/>
        <end position="669"/>
    </location>
</feature>
<dbReference type="GO" id="GO:0008201">
    <property type="term" value="F:heparin binding"/>
    <property type="evidence" value="ECO:0007669"/>
    <property type="project" value="UniProtKB-KW"/>
</dbReference>
<keyword evidence="11" id="KW-0427">LDL</keyword>
<dbReference type="GO" id="GO:0034362">
    <property type="term" value="C:low-density lipoprotein particle"/>
    <property type="evidence" value="ECO:0007669"/>
    <property type="project" value="UniProtKB-KW"/>
</dbReference>
<dbReference type="InterPro" id="IPR015255">
    <property type="entry name" value="Vitellinogen_open_b-sht"/>
</dbReference>
<evidence type="ECO:0000256" key="7">
    <source>
        <dbReference type="ARBA" id="ARBA00022525"/>
    </source>
</evidence>
<keyword evidence="12 20" id="KW-0732">Signal</keyword>
<evidence type="ECO:0000256" key="1">
    <source>
        <dbReference type="ARBA" id="ARBA00004496"/>
    </source>
</evidence>
<evidence type="ECO:0000256" key="12">
    <source>
        <dbReference type="ARBA" id="ARBA00022729"/>
    </source>
</evidence>
<dbReference type="GO" id="GO:0006642">
    <property type="term" value="P:triglyceride mobilization"/>
    <property type="evidence" value="ECO:0007669"/>
    <property type="project" value="TreeGrafter"/>
</dbReference>
<keyword evidence="7" id="KW-0964">Secreted</keyword>
<keyword evidence="6" id="KW-0162">Chylomicron</keyword>
<dbReference type="GO" id="GO:0005811">
    <property type="term" value="C:lipid droplet"/>
    <property type="evidence" value="ECO:0007669"/>
    <property type="project" value="UniProtKB-SubCell"/>
</dbReference>
<evidence type="ECO:0000256" key="6">
    <source>
        <dbReference type="ARBA" id="ARBA00022513"/>
    </source>
</evidence>
<keyword evidence="13" id="KW-0445">Lipid transport</keyword>
<evidence type="ECO:0000313" key="23">
    <source>
        <dbReference type="Proteomes" id="UP000005207"/>
    </source>
</evidence>
<evidence type="ECO:0000256" key="14">
    <source>
        <dbReference type="ARBA" id="ARBA00023098"/>
    </source>
</evidence>
<organism evidence="22 23">
    <name type="scientific">Oreochromis niloticus</name>
    <name type="common">Nile tilapia</name>
    <name type="synonym">Tilapia nilotica</name>
    <dbReference type="NCBI Taxonomy" id="8128"/>
    <lineage>
        <taxon>Eukaryota</taxon>
        <taxon>Metazoa</taxon>
        <taxon>Chordata</taxon>
        <taxon>Craniata</taxon>
        <taxon>Vertebrata</taxon>
        <taxon>Euteleostomi</taxon>
        <taxon>Actinopterygii</taxon>
        <taxon>Neopterygii</taxon>
        <taxon>Teleostei</taxon>
        <taxon>Neoteleostei</taxon>
        <taxon>Acanthomorphata</taxon>
        <taxon>Ovalentaria</taxon>
        <taxon>Cichlomorphae</taxon>
        <taxon>Cichliformes</taxon>
        <taxon>Cichlidae</taxon>
        <taxon>African cichlids</taxon>
        <taxon>Pseudocrenilabrinae</taxon>
        <taxon>Oreochromini</taxon>
        <taxon>Oreochromis</taxon>
    </lineage>
</organism>
<feature type="chain" id="PRO_5025438841" description="Vitellogenin domain-containing protein" evidence="20">
    <location>
        <begin position="19"/>
        <end position="3178"/>
    </location>
</feature>
<evidence type="ECO:0000256" key="20">
    <source>
        <dbReference type="SAM" id="SignalP"/>
    </source>
</evidence>
<keyword evidence="23" id="KW-1185">Reference proteome</keyword>
<dbReference type="PANTHER" id="PTHR13769:SF1">
    <property type="entry name" value="APOLIPOPROTEIN B-100"/>
    <property type="match status" value="1"/>
</dbReference>